<keyword evidence="2" id="KW-1185">Reference proteome</keyword>
<gene>
    <name evidence="1" type="ORF">KEM10_10260</name>
</gene>
<reference evidence="1 2" key="1">
    <citation type="journal article" date="2015" name="Int. J. Syst. Evol. Microbiol.">
        <title>Carboxylicivirga linearis sp. nov., isolated from a sea cucumber culture pond.</title>
        <authorList>
            <person name="Wang F.Q."/>
            <person name="Zhou Y.X."/>
            <person name="Lin X.Z."/>
            <person name="Chen G.J."/>
            <person name="Du Z.J."/>
        </authorList>
    </citation>
    <scope>NUCLEOTIDE SEQUENCE [LARGE SCALE GENOMIC DNA]</scope>
    <source>
        <strain evidence="1 2">FB218</strain>
    </source>
</reference>
<comment type="caution">
    <text evidence="1">The sequence shown here is derived from an EMBL/GenBank/DDBJ whole genome shotgun (WGS) entry which is preliminary data.</text>
</comment>
<evidence type="ECO:0000313" key="2">
    <source>
        <dbReference type="Proteomes" id="UP000708576"/>
    </source>
</evidence>
<organism evidence="1 2">
    <name type="scientific">Carboxylicivirga linearis</name>
    <dbReference type="NCBI Taxonomy" id="1628157"/>
    <lineage>
        <taxon>Bacteria</taxon>
        <taxon>Pseudomonadati</taxon>
        <taxon>Bacteroidota</taxon>
        <taxon>Bacteroidia</taxon>
        <taxon>Marinilabiliales</taxon>
        <taxon>Marinilabiliaceae</taxon>
        <taxon>Carboxylicivirga</taxon>
    </lineage>
</organism>
<name>A0ABS5JUT6_9BACT</name>
<sequence>MDYEKDLINELLHPDVYMFENYMRGINELEGVANQTLKNSDSIEARITSLFIYYQITEEVLAFVLRYCDLITRGSLYPIRFTKKMETRVGFTESLKEIEKSIEFESKAELLAAAQHLGELRNELGHKIVSDYSTPQFDCEDEIQKVQELFAIISECQLKAQIWFVDEIKRIRTRKSIHILIKKYS</sequence>
<dbReference type="RefSeq" id="WP_212215907.1">
    <property type="nucleotide sequence ID" value="NZ_JAGUCO010000006.1"/>
</dbReference>
<proteinExistence type="predicted"/>
<evidence type="ECO:0008006" key="3">
    <source>
        <dbReference type="Google" id="ProtNLM"/>
    </source>
</evidence>
<dbReference type="Proteomes" id="UP000708576">
    <property type="component" value="Unassembled WGS sequence"/>
</dbReference>
<accession>A0ABS5JUT6</accession>
<dbReference type="EMBL" id="JAGUCO010000006">
    <property type="protein sequence ID" value="MBS2098661.1"/>
    <property type="molecule type" value="Genomic_DNA"/>
</dbReference>
<evidence type="ECO:0000313" key="1">
    <source>
        <dbReference type="EMBL" id="MBS2098661.1"/>
    </source>
</evidence>
<protein>
    <recommendedName>
        <fullName evidence="3">DUF4145 domain-containing protein</fullName>
    </recommendedName>
</protein>